<dbReference type="InterPro" id="IPR036928">
    <property type="entry name" value="AS_sf"/>
</dbReference>
<dbReference type="AlphaFoldDB" id="A0A915P217"/>
<dbReference type="Gene3D" id="3.90.1300.10">
    <property type="entry name" value="Amidase signature (AS) domain"/>
    <property type="match status" value="1"/>
</dbReference>
<evidence type="ECO:0000256" key="1">
    <source>
        <dbReference type="PROSITE-ProRule" id="PRU00023"/>
    </source>
</evidence>
<evidence type="ECO:0000259" key="3">
    <source>
        <dbReference type="Pfam" id="PF01425"/>
    </source>
</evidence>
<dbReference type="WBParaSite" id="scf7180000422091.g8256">
    <property type="protein sequence ID" value="scf7180000422091.g8256"/>
    <property type="gene ID" value="scf7180000422091.g8256"/>
</dbReference>
<dbReference type="Gene3D" id="1.25.40.20">
    <property type="entry name" value="Ankyrin repeat-containing domain"/>
    <property type="match status" value="1"/>
</dbReference>
<protein>
    <submittedName>
        <fullName evidence="5">Amidase domain-containing protein</fullName>
    </submittedName>
</protein>
<dbReference type="InterPro" id="IPR036770">
    <property type="entry name" value="Ankyrin_rpt-contain_sf"/>
</dbReference>
<dbReference type="PANTHER" id="PTHR24150:SF8">
    <property type="entry name" value="ANKYRIN REPEAT AND MYND DOMAIN-CONTAINING PROTEIN 2"/>
    <property type="match status" value="1"/>
</dbReference>
<feature type="coiled-coil region" evidence="2">
    <location>
        <begin position="431"/>
        <end position="461"/>
    </location>
</feature>
<accession>A0A915P217</accession>
<dbReference type="SUPFAM" id="SSF48403">
    <property type="entry name" value="Ankyrin repeat"/>
    <property type="match status" value="1"/>
</dbReference>
<dbReference type="InterPro" id="IPR023631">
    <property type="entry name" value="Amidase_dom"/>
</dbReference>
<dbReference type="SMART" id="SM00248">
    <property type="entry name" value="ANK"/>
    <property type="match status" value="3"/>
</dbReference>
<evidence type="ECO:0000313" key="5">
    <source>
        <dbReference type="WBParaSite" id="scf7180000422091.g8256"/>
    </source>
</evidence>
<dbReference type="Proteomes" id="UP000887560">
    <property type="component" value="Unplaced"/>
</dbReference>
<dbReference type="InterPro" id="IPR052452">
    <property type="entry name" value="Ankyrin-MYND_dom_contain_2"/>
</dbReference>
<dbReference type="PANTHER" id="PTHR24150">
    <property type="entry name" value="ANKYRIN REPEAT AND MYND DOMAIN-CONTAINING PROTEIN 2"/>
    <property type="match status" value="1"/>
</dbReference>
<keyword evidence="2" id="KW-0175">Coiled coil</keyword>
<feature type="domain" description="Amidase" evidence="3">
    <location>
        <begin position="408"/>
        <end position="503"/>
    </location>
</feature>
<dbReference type="PROSITE" id="PS50088">
    <property type="entry name" value="ANK_REPEAT"/>
    <property type="match status" value="2"/>
</dbReference>
<dbReference type="PROSITE" id="PS50297">
    <property type="entry name" value="ANK_REP_REGION"/>
    <property type="match status" value="2"/>
</dbReference>
<keyword evidence="1" id="KW-0040">ANK repeat</keyword>
<feature type="repeat" description="ANK" evidence="1">
    <location>
        <begin position="56"/>
        <end position="88"/>
    </location>
</feature>
<evidence type="ECO:0000313" key="4">
    <source>
        <dbReference type="Proteomes" id="UP000887560"/>
    </source>
</evidence>
<sequence>MKNIQEFTNLLGKIRPDCLEKNGMSPLVQACFKGNEEMVKMLLEVGADADIRHHDQGYTPLMFAALAGKPKICQLLLDAGASTHVENSIGKTAGEMAAFVGQYECVSVINAHIGVEDVNKILHPQGEKSEKIYPNELVDFIHRLTRTHLFHPVRLIFDVVGDGIIWENREKTVWTVDRLFEKQLRTKEPNEVMSVKLWIVLCTLREMLQFVDKHIKAESSKKEEKKSENEGEDLKKKFALDFAKTLLNDQPEYLVRHNEELFIRRAIVSFPYKQSMLWQSLNQSFKTVEFGSPPPAFIVLCNALLGHRFVQTSKFCRTCSIPSAKKRCPKILEEMLRYFFLQKLYPILDLFTKIYFFVVNQWFNLFYLFKQKTKVEWNNEELASPFLFMSAKKAAEKIRNKEISSEQLITAYISRIRRVQPLINAIVAECFEKALEEAKNVDNYLANLDEKSEEYKNLGQNKPLLGVPFSNKNNMDVKGFVSVAGYAPFVNNPPAEKDCDVVE</sequence>
<feature type="repeat" description="ANK" evidence="1">
    <location>
        <begin position="22"/>
        <end position="54"/>
    </location>
</feature>
<reference evidence="5" key="1">
    <citation type="submission" date="2022-11" db="UniProtKB">
        <authorList>
            <consortium name="WormBaseParasite"/>
        </authorList>
    </citation>
    <scope>IDENTIFICATION</scope>
</reference>
<evidence type="ECO:0000256" key="2">
    <source>
        <dbReference type="SAM" id="Coils"/>
    </source>
</evidence>
<dbReference type="SUPFAM" id="SSF75304">
    <property type="entry name" value="Amidase signature (AS) enzymes"/>
    <property type="match status" value="1"/>
</dbReference>
<organism evidence="4 5">
    <name type="scientific">Meloidogyne floridensis</name>
    <dbReference type="NCBI Taxonomy" id="298350"/>
    <lineage>
        <taxon>Eukaryota</taxon>
        <taxon>Metazoa</taxon>
        <taxon>Ecdysozoa</taxon>
        <taxon>Nematoda</taxon>
        <taxon>Chromadorea</taxon>
        <taxon>Rhabditida</taxon>
        <taxon>Tylenchina</taxon>
        <taxon>Tylenchomorpha</taxon>
        <taxon>Tylenchoidea</taxon>
        <taxon>Meloidogynidae</taxon>
        <taxon>Meloidogyninae</taxon>
        <taxon>Meloidogyne</taxon>
    </lineage>
</organism>
<name>A0A915P217_9BILA</name>
<keyword evidence="4" id="KW-1185">Reference proteome</keyword>
<dbReference type="Pfam" id="PF12796">
    <property type="entry name" value="Ank_2"/>
    <property type="match status" value="1"/>
</dbReference>
<dbReference type="InterPro" id="IPR002110">
    <property type="entry name" value="Ankyrin_rpt"/>
</dbReference>
<dbReference type="Pfam" id="PF01425">
    <property type="entry name" value="Amidase"/>
    <property type="match status" value="1"/>
</dbReference>
<proteinExistence type="predicted"/>